<dbReference type="EMBL" id="PQFF01000135">
    <property type="protein sequence ID" value="RHZ79592.1"/>
    <property type="molecule type" value="Genomic_DNA"/>
</dbReference>
<evidence type="ECO:0000259" key="3">
    <source>
        <dbReference type="SMART" id="SM00343"/>
    </source>
</evidence>
<feature type="coiled-coil region" evidence="1">
    <location>
        <begin position="54"/>
        <end position="109"/>
    </location>
</feature>
<dbReference type="STRING" id="1348612.A0A397IYB9"/>
<feature type="domain" description="CCHC-type" evidence="3">
    <location>
        <begin position="806"/>
        <end position="822"/>
    </location>
</feature>
<dbReference type="GO" id="GO:0003676">
    <property type="term" value="F:nucleic acid binding"/>
    <property type="evidence" value="ECO:0007669"/>
    <property type="project" value="InterPro"/>
</dbReference>
<dbReference type="AlphaFoldDB" id="A0A397IYB9"/>
<protein>
    <recommendedName>
        <fullName evidence="3">CCHC-type domain-containing protein</fullName>
    </recommendedName>
</protein>
<organism evidence="4 5">
    <name type="scientific">Diversispora epigaea</name>
    <dbReference type="NCBI Taxonomy" id="1348612"/>
    <lineage>
        <taxon>Eukaryota</taxon>
        <taxon>Fungi</taxon>
        <taxon>Fungi incertae sedis</taxon>
        <taxon>Mucoromycota</taxon>
        <taxon>Glomeromycotina</taxon>
        <taxon>Glomeromycetes</taxon>
        <taxon>Diversisporales</taxon>
        <taxon>Diversisporaceae</taxon>
        <taxon>Diversispora</taxon>
    </lineage>
</organism>
<reference evidence="4 5" key="1">
    <citation type="submission" date="2018-08" db="EMBL/GenBank/DDBJ databases">
        <title>Genome and evolution of the arbuscular mycorrhizal fungus Diversispora epigaea (formerly Glomus versiforme) and its bacterial endosymbionts.</title>
        <authorList>
            <person name="Sun X."/>
            <person name="Fei Z."/>
            <person name="Harrison M."/>
        </authorList>
    </citation>
    <scope>NUCLEOTIDE SEQUENCE [LARGE SCALE GENOMIC DNA]</scope>
    <source>
        <strain evidence="4 5">IT104</strain>
    </source>
</reference>
<dbReference type="InterPro" id="IPR001878">
    <property type="entry name" value="Znf_CCHC"/>
</dbReference>
<accession>A0A397IYB9</accession>
<keyword evidence="1" id="KW-0175">Coiled coil</keyword>
<feature type="compositionally biased region" description="Acidic residues" evidence="2">
    <location>
        <begin position="713"/>
        <end position="739"/>
    </location>
</feature>
<comment type="caution">
    <text evidence="4">The sequence shown here is derived from an EMBL/GenBank/DDBJ whole genome shotgun (WGS) entry which is preliminary data.</text>
</comment>
<gene>
    <name evidence="4" type="ORF">Glove_144g60</name>
</gene>
<dbReference type="Proteomes" id="UP000266861">
    <property type="component" value="Unassembled WGS sequence"/>
</dbReference>
<keyword evidence="5" id="KW-1185">Reference proteome</keyword>
<proteinExistence type="predicted"/>
<dbReference type="InterPro" id="IPR016139">
    <property type="entry name" value="Ribosome_inactivat_prot_sub2"/>
</dbReference>
<evidence type="ECO:0000313" key="4">
    <source>
        <dbReference type="EMBL" id="RHZ79592.1"/>
    </source>
</evidence>
<feature type="domain" description="CCHC-type" evidence="3">
    <location>
        <begin position="680"/>
        <end position="696"/>
    </location>
</feature>
<evidence type="ECO:0000313" key="5">
    <source>
        <dbReference type="Proteomes" id="UP000266861"/>
    </source>
</evidence>
<evidence type="ECO:0000256" key="1">
    <source>
        <dbReference type="SAM" id="Coils"/>
    </source>
</evidence>
<feature type="region of interest" description="Disordered" evidence="2">
    <location>
        <begin position="831"/>
        <end position="865"/>
    </location>
</feature>
<dbReference type="SMART" id="SM00343">
    <property type="entry name" value="ZnF_C2HC"/>
    <property type="match status" value="2"/>
</dbReference>
<feature type="region of interest" description="Disordered" evidence="2">
    <location>
        <begin position="704"/>
        <end position="739"/>
    </location>
</feature>
<evidence type="ECO:0000256" key="2">
    <source>
        <dbReference type="SAM" id="MobiDB-lite"/>
    </source>
</evidence>
<name>A0A397IYB9_9GLOM</name>
<feature type="compositionally biased region" description="Acidic residues" evidence="2">
    <location>
        <begin position="839"/>
        <end position="865"/>
    </location>
</feature>
<dbReference type="GO" id="GO:0008270">
    <property type="term" value="F:zinc ion binding"/>
    <property type="evidence" value="ECO:0007669"/>
    <property type="project" value="InterPro"/>
</dbReference>
<sequence length="1207" mass="139815">MDLAHIETLETNKVLRDELNSEININILNEKKIWKYLYELEQCNKTITFQDSTIIAQESEIQELKSQVLNLKKRLRIALEDVKKKELYILYLEQELINLEDEINRLKTRIHEICSYRNILEDNTDMTQKPPQPPAIEIRQNYEDIQKHLGDVRLYFQNRIQVPFRILNLTRTAFTNEQQERRRIFAKYTKWKNREKNSRQIIINLRQQIFVLQNNPLPNPNMAAIQDVIAINETARPLGVAAFNNAERANVMKNKMTGRFFPVPAQNPYNANTNIVTEAEVYNWMQGKYRETMIGNQRASLKALMSERFTSLDTIDTYEKRIRPYVLGIVDGEVLPYLYDHLPPRLETRIRIANPNTVNDFFTQLRIIWLESGGSTSNFGNEINTSASAMAYSIPINQFPQKNIALEKFQERRRIFAKYTKWKNREKNSRQIIINLRQQIFVLQNNPLPNPNMAAIQDVIAINETARPLGVAAFNNAERANVMKNKMTGRFFPVPAQNPYNANTNIVTEAEVYNWMQGKYRETMIGNQRASLKALMSERFTSLDTIDTYEKRIRPYVLGIVDGEVLPYLYDHLPPRLETRIRIANPNTVNDFFTQLRIIWLESGGSTSNFGNEINTSASAMAYSDLSDPIAIHQFVENDLTRNYERQSNHIKKEPFGQNNNTKKVYATKKLQKPTKVTYKCSNCGKIGYRKNKCPKLGKKPKKVNYTYQSEPENSDQEDEPIEVLEDEDEENDEEDEETILDTEPQNCFNGKVFLEFLKYMISELIPNCPREILIELRKEPFGQNNNTKKVYATKKLQKPTKVTYKCSNCGKIGYRKNKCPKLGKKPKKVNYTYQSEPENSDQEDEPIEVLEDEDEENDEEDEETILDTEPQNCFNGKVFLEFLKYMISELIPNCPREILIELRVFLNNLFIKMKDQFDSYYGEKYTVKERNKVWEIIAKKYLTIFQPLIEIIKDQTPNSSSHKETNHDYELIFSPEKLDNSITCVKNTELRSLNHAIKVYQGAQIRQNWPNPFEIDFLNIKEPNNVATISCRIGDLIIPHAILDTSADDLLFTDNIPKYLGVKIDTKNVHKLTGAVGDSQSIGTSYNIPISIDSGNDSITVSEKEISVILTKKDRNGNDISIMILGTKWQHHIGWDPIVKGEFIATRNGKTITIPLSTRKEETKSRITNSSRNAFNTEKLQVSEVDSKSYDSENRLTACPAIKKNA</sequence>
<dbReference type="Gene3D" id="4.10.470.10">
    <property type="entry name" value="Ricin (A Subunit), domain 2"/>
    <property type="match status" value="1"/>
</dbReference>